<dbReference type="AlphaFoldDB" id="A0A4R5F2R9"/>
<reference evidence="2 3" key="1">
    <citation type="submission" date="2019-03" db="EMBL/GenBank/DDBJ databases">
        <title>Novel species of Flavobacterium.</title>
        <authorList>
            <person name="Liu Q."/>
            <person name="Xin Y.-H."/>
        </authorList>
    </citation>
    <scope>NUCLEOTIDE SEQUENCE [LARGE SCALE GENOMIC DNA]</scope>
    <source>
        <strain evidence="2 3">LB3P52</strain>
    </source>
</reference>
<evidence type="ECO:0000313" key="3">
    <source>
        <dbReference type="Proteomes" id="UP000294814"/>
    </source>
</evidence>
<organism evidence="2 3">
    <name type="scientific">Flavobacterium rhamnosiphilum</name>
    <dbReference type="NCBI Taxonomy" id="2541724"/>
    <lineage>
        <taxon>Bacteria</taxon>
        <taxon>Pseudomonadati</taxon>
        <taxon>Bacteroidota</taxon>
        <taxon>Flavobacteriia</taxon>
        <taxon>Flavobacteriales</taxon>
        <taxon>Flavobacteriaceae</taxon>
        <taxon>Flavobacterium</taxon>
    </lineage>
</organism>
<feature type="signal peptide" evidence="1">
    <location>
        <begin position="1"/>
        <end position="19"/>
    </location>
</feature>
<dbReference type="Gene3D" id="3.10.450.50">
    <property type="match status" value="1"/>
</dbReference>
<comment type="caution">
    <text evidence="2">The sequence shown here is derived from an EMBL/GenBank/DDBJ whole genome shotgun (WGS) entry which is preliminary data.</text>
</comment>
<feature type="chain" id="PRO_5020888410" description="Lumazine-binding" evidence="1">
    <location>
        <begin position="20"/>
        <end position="142"/>
    </location>
</feature>
<evidence type="ECO:0000256" key="1">
    <source>
        <dbReference type="SAM" id="SignalP"/>
    </source>
</evidence>
<keyword evidence="1" id="KW-0732">Signal</keyword>
<sequence length="142" mass="16449">MKKITIGLMVLSCSLFANAQNQEKILLEKTIQTYFDGWMTGDTLKLGKAMHSSCNLKNIKDNKVLIIDRKNYLSRFKLRSKLANSEGRIIEINFTGNIASAKCEIETPERIFTDYFNMMKLNEEWYIVDKISTNILKTKQNQ</sequence>
<proteinExistence type="predicted"/>
<evidence type="ECO:0000313" key="2">
    <source>
        <dbReference type="EMBL" id="TDE41683.1"/>
    </source>
</evidence>
<dbReference type="Pfam" id="PF12893">
    <property type="entry name" value="Lumazine_bd_2"/>
    <property type="match status" value="1"/>
</dbReference>
<dbReference type="EMBL" id="SMLG01000018">
    <property type="protein sequence ID" value="TDE41683.1"/>
    <property type="molecule type" value="Genomic_DNA"/>
</dbReference>
<evidence type="ECO:0008006" key="4">
    <source>
        <dbReference type="Google" id="ProtNLM"/>
    </source>
</evidence>
<dbReference type="RefSeq" id="WP_131917452.1">
    <property type="nucleotide sequence ID" value="NZ_SMLG01000018.1"/>
</dbReference>
<dbReference type="OrthoDB" id="9801077at2"/>
<gene>
    <name evidence="2" type="ORF">E0I26_16020</name>
</gene>
<keyword evidence="3" id="KW-1185">Reference proteome</keyword>
<dbReference type="Proteomes" id="UP000294814">
    <property type="component" value="Unassembled WGS sequence"/>
</dbReference>
<dbReference type="InterPro" id="IPR032710">
    <property type="entry name" value="NTF2-like_dom_sf"/>
</dbReference>
<name>A0A4R5F2R9_9FLAO</name>
<accession>A0A4R5F2R9</accession>
<protein>
    <recommendedName>
        <fullName evidence="4">Lumazine-binding</fullName>
    </recommendedName>
</protein>
<dbReference type="SUPFAM" id="SSF54427">
    <property type="entry name" value="NTF2-like"/>
    <property type="match status" value="1"/>
</dbReference>
<dbReference type="InterPro" id="IPR039437">
    <property type="entry name" value="FrzH/put_lumazine-bd"/>
</dbReference>